<dbReference type="Proteomes" id="UP000033607">
    <property type="component" value="Unassembled WGS sequence"/>
</dbReference>
<name>A0A0J9EXS9_9CYAN</name>
<comment type="caution">
    <text evidence="1">The sequence shown here is derived from an EMBL/GenBank/DDBJ whole genome shotgun (WGS) entry which is preliminary data.</text>
</comment>
<sequence length="68" mass="8113">MIRITSQFNSKQKTEFPLNSRFSNKSLKIYDDVRGFLRRFWQFSLYYGEYIAKSSHSPTPSQDKPSQE</sequence>
<reference evidence="1 2" key="1">
    <citation type="submission" date="2015-06" db="EMBL/GenBank/DDBJ databases">
        <title>Draft genome assembly of filamentous brackish cyanobacterium Limnoraphis robusta strain CS-951.</title>
        <authorList>
            <person name="Willis A."/>
            <person name="Parks M."/>
            <person name="Burford M.A."/>
        </authorList>
    </citation>
    <scope>NUCLEOTIDE SEQUENCE [LARGE SCALE GENOMIC DNA]</scope>
    <source>
        <strain evidence="1 2">CS-951</strain>
    </source>
</reference>
<evidence type="ECO:0000313" key="1">
    <source>
        <dbReference type="EMBL" id="KMW69965.1"/>
    </source>
</evidence>
<accession>A0A0J9EXS9</accession>
<protein>
    <submittedName>
        <fullName evidence="1">Uncharacterized protein</fullName>
    </submittedName>
</protein>
<proteinExistence type="predicted"/>
<evidence type="ECO:0000313" key="2">
    <source>
        <dbReference type="Proteomes" id="UP000033607"/>
    </source>
</evidence>
<dbReference type="AlphaFoldDB" id="A0A0J9EXS9"/>
<organism evidence="1 2">
    <name type="scientific">Limnoraphis robusta CS-951</name>
    <dbReference type="NCBI Taxonomy" id="1637645"/>
    <lineage>
        <taxon>Bacteria</taxon>
        <taxon>Bacillati</taxon>
        <taxon>Cyanobacteriota</taxon>
        <taxon>Cyanophyceae</taxon>
        <taxon>Oscillatoriophycideae</taxon>
        <taxon>Oscillatoriales</taxon>
        <taxon>Sirenicapillariaceae</taxon>
        <taxon>Limnoraphis</taxon>
    </lineage>
</organism>
<gene>
    <name evidence="1" type="ORF">WN50_39050</name>
</gene>
<dbReference type="EMBL" id="LATL02000330">
    <property type="protein sequence ID" value="KMW69965.1"/>
    <property type="molecule type" value="Genomic_DNA"/>
</dbReference>